<dbReference type="PROSITE" id="PS50011">
    <property type="entry name" value="PROTEIN_KINASE_DOM"/>
    <property type="match status" value="1"/>
</dbReference>
<dbReference type="PRINTS" id="PR01950">
    <property type="entry name" value="LANCSUPER"/>
</dbReference>
<dbReference type="GO" id="GO:0005975">
    <property type="term" value="P:carbohydrate metabolic process"/>
    <property type="evidence" value="ECO:0007669"/>
    <property type="project" value="InterPro"/>
</dbReference>
<gene>
    <name evidence="3" type="ORF">E0H73_39945</name>
</gene>
<dbReference type="GO" id="GO:0005524">
    <property type="term" value="F:ATP binding"/>
    <property type="evidence" value="ECO:0007669"/>
    <property type="project" value="InterPro"/>
</dbReference>
<evidence type="ECO:0000256" key="1">
    <source>
        <dbReference type="PIRSR" id="PIRSR607822-1"/>
    </source>
</evidence>
<reference evidence="3 4" key="1">
    <citation type="submission" date="2019-02" db="EMBL/GenBank/DDBJ databases">
        <title>Kribbella capetownensis sp. nov. and Kribbella speibonae sp. nov., isolated from soil.</title>
        <authorList>
            <person name="Curtis S.M."/>
            <person name="Norton I."/>
            <person name="Everest G.J."/>
            <person name="Meyers P.R."/>
        </authorList>
    </citation>
    <scope>NUCLEOTIDE SEQUENCE [LARGE SCALE GENOMIC DNA]</scope>
    <source>
        <strain evidence="3 4">NRRL B-24813</strain>
    </source>
</reference>
<dbReference type="InterPro" id="IPR012341">
    <property type="entry name" value="6hp_glycosidase-like_sf"/>
</dbReference>
<accession>A0A4R0KA30</accession>
<keyword evidence="4" id="KW-1185">Reference proteome</keyword>
<dbReference type="InterPro" id="IPR007822">
    <property type="entry name" value="LANC-like"/>
</dbReference>
<keyword evidence="1" id="KW-0862">Zinc</keyword>
<dbReference type="OrthoDB" id="4706173at2"/>
<dbReference type="GO" id="GO:0004672">
    <property type="term" value="F:protein kinase activity"/>
    <property type="evidence" value="ECO:0007669"/>
    <property type="project" value="InterPro"/>
</dbReference>
<dbReference type="AlphaFoldDB" id="A0A4R0KA30"/>
<dbReference type="EMBL" id="SJKB01000021">
    <property type="protein sequence ID" value="TCC52115.1"/>
    <property type="molecule type" value="Genomic_DNA"/>
</dbReference>
<dbReference type="Pfam" id="PF05147">
    <property type="entry name" value="LANC_like"/>
    <property type="match status" value="1"/>
</dbReference>
<feature type="binding site" evidence="1">
    <location>
        <position position="707"/>
    </location>
    <ligand>
        <name>Zn(2+)</name>
        <dbReference type="ChEBI" id="CHEBI:29105"/>
    </ligand>
</feature>
<dbReference type="Gene3D" id="1.50.10.10">
    <property type="match status" value="1"/>
</dbReference>
<organism evidence="3 4">
    <name type="scientific">Kribbella pittospori</name>
    <dbReference type="NCBI Taxonomy" id="722689"/>
    <lineage>
        <taxon>Bacteria</taxon>
        <taxon>Bacillati</taxon>
        <taxon>Actinomycetota</taxon>
        <taxon>Actinomycetes</taxon>
        <taxon>Propionibacteriales</taxon>
        <taxon>Kribbellaceae</taxon>
        <taxon>Kribbella</taxon>
    </lineage>
</organism>
<name>A0A4R0KA30_9ACTN</name>
<dbReference type="SMART" id="SM00220">
    <property type="entry name" value="S_TKc"/>
    <property type="match status" value="1"/>
</dbReference>
<dbReference type="SUPFAM" id="SSF56112">
    <property type="entry name" value="Protein kinase-like (PK-like)"/>
    <property type="match status" value="1"/>
</dbReference>
<evidence type="ECO:0000313" key="4">
    <source>
        <dbReference type="Proteomes" id="UP000291144"/>
    </source>
</evidence>
<keyword evidence="1" id="KW-0479">Metal-binding</keyword>
<dbReference type="GO" id="GO:0031179">
    <property type="term" value="P:peptide modification"/>
    <property type="evidence" value="ECO:0007669"/>
    <property type="project" value="InterPro"/>
</dbReference>
<dbReference type="Gene3D" id="1.10.510.10">
    <property type="entry name" value="Transferase(Phosphotransferase) domain 1"/>
    <property type="match status" value="1"/>
</dbReference>
<dbReference type="InterPro" id="IPR011009">
    <property type="entry name" value="Kinase-like_dom_sf"/>
</dbReference>
<dbReference type="SUPFAM" id="SSF158745">
    <property type="entry name" value="LanC-like"/>
    <property type="match status" value="1"/>
</dbReference>
<dbReference type="Pfam" id="PF00069">
    <property type="entry name" value="Pkinase"/>
    <property type="match status" value="1"/>
</dbReference>
<protein>
    <recommendedName>
        <fullName evidence="2">Protein kinase domain-containing protein</fullName>
    </recommendedName>
</protein>
<dbReference type="PANTHER" id="PTHR12736:SF7">
    <property type="entry name" value="LANC-LIKE PROTEIN 3"/>
    <property type="match status" value="1"/>
</dbReference>
<comment type="caution">
    <text evidence="3">The sequence shown here is derived from an EMBL/GenBank/DDBJ whole genome shotgun (WGS) entry which is preliminary data.</text>
</comment>
<dbReference type="GO" id="GO:0005886">
    <property type="term" value="C:plasma membrane"/>
    <property type="evidence" value="ECO:0007669"/>
    <property type="project" value="TreeGrafter"/>
</dbReference>
<evidence type="ECO:0000313" key="3">
    <source>
        <dbReference type="EMBL" id="TCC52115.1"/>
    </source>
</evidence>
<dbReference type="PANTHER" id="PTHR12736">
    <property type="entry name" value="LANC-LIKE PROTEIN"/>
    <property type="match status" value="1"/>
</dbReference>
<dbReference type="InterPro" id="IPR000719">
    <property type="entry name" value="Prot_kinase_dom"/>
</dbReference>
<sequence length="786" mass="83560">MSITEPFILPADVQIIAVADLPPALLEELANDSDGFAVTRHGSRTATSLVDGATARLLECFRTPTTIVDAVLAFSGAENLDAREMLDESFAVLGTMITDGVLVTADSLLAEPIATTLRPGDRLGELEIVEAVHVVLDTEVYRAFTGDGVPCAVKLARPGSETRMRALLSHEAEILGLLGGQVGPPVLRLGEFEERPWLAVAWSAAVDAATAAAEHRMAGDRPALLGLVEKILEAYAQLHARSVLHGDVHPRNVLVDATGAITLIDYGLATADGVPAAAVGGVDLFTAPEFAAARLDRRDPGPPTQAAEQYSIAALVVLLVAGRHTHKFSLERDVMLRQLRDETPDVFDQLEVSRLEALVASLRRALAKDPVDRFTSVAELLRSVRSAVTGAGVPRQPWRHGAGRALVSDVVRRLTMPDALLSSGIDAPTASAMNGAAGFAHALLRIASIRGDGELLAAADLWAERAAAHIASPDAFTSADLELISDTLGDRSFYHHEAGVHAVRALVAGGRDDGPAWCSAVEAFVRAARRPCPPLEVAFGRAGLLLGCALLHETPQSSTANAGGQLTKLGDELATSIAAEIDRAPAIADGEELTRLGAAHGWAGWLYALLRWADVQGRLPSEAVVERLDQLATMARWEGRAACWPPDAHAPTLENTLAASWCNGAAGYVPLWTAAHALLGDDRYLELARAASWTAYEGGDVAPGDLCCGLAGRAYALATMHRHGSDERWLIRARLLADRAAERIRDRPFRRDSLYKGEVGVALLIEELNGPTRAGLPLYESEGWTA</sequence>
<dbReference type="GO" id="GO:0046872">
    <property type="term" value="F:metal ion binding"/>
    <property type="evidence" value="ECO:0007669"/>
    <property type="project" value="UniProtKB-KW"/>
</dbReference>
<feature type="domain" description="Protein kinase" evidence="2">
    <location>
        <begin position="117"/>
        <end position="399"/>
    </location>
</feature>
<feature type="binding site" evidence="1">
    <location>
        <position position="662"/>
    </location>
    <ligand>
        <name>Zn(2+)</name>
        <dbReference type="ChEBI" id="CHEBI:29105"/>
    </ligand>
</feature>
<dbReference type="SMART" id="SM01260">
    <property type="entry name" value="LANC_like"/>
    <property type="match status" value="1"/>
</dbReference>
<proteinExistence type="predicted"/>
<dbReference type="Proteomes" id="UP000291144">
    <property type="component" value="Unassembled WGS sequence"/>
</dbReference>
<dbReference type="RefSeq" id="WP_131365545.1">
    <property type="nucleotide sequence ID" value="NZ_SJKB01000021.1"/>
</dbReference>
<evidence type="ECO:0000259" key="2">
    <source>
        <dbReference type="PROSITE" id="PS50011"/>
    </source>
</evidence>